<evidence type="ECO:0000313" key="8">
    <source>
        <dbReference type="EMBL" id="ALS25082.1"/>
    </source>
</evidence>
<sequence length="365" mass="41025">MQFISYRQSVFLLSMILPVMGHMVLLHTMFLLSGRDAWAAILCTIPIGLLFGFILFRLHKLYPSKTLVELSELGFGTILGKALSLAFLVYFMYMLVITLYALLDFIQVVFLPETPSWALGAAFYLVVLYAVHTGIESIARISEILLLIIIFTGVSIGIATIPEKDHQNLFPLFEQGLMPLMSGMLVTTALFGEFIILLMLKLKKDHAKSKSLFFTNSVFVLLITFMFLGTISSTLMIFGLEQVKNLEYAAQSVVRMVKFGFIERFDVYGIAVMVLGCVIRMSTFQIVLNNGIRQWLGLKKEWAVHLAITIAVFVITFAGIENHRHFDDLYVTTLYPLSATVSVAIPVLVWIVLELKNILNRQGTG</sequence>
<evidence type="ECO:0000256" key="6">
    <source>
        <dbReference type="ARBA" id="ARBA00022989"/>
    </source>
</evidence>
<dbReference type="RefSeq" id="WP_062410532.1">
    <property type="nucleotide sequence ID" value="NZ_CP013652.1"/>
</dbReference>
<dbReference type="InterPro" id="IPR004761">
    <property type="entry name" value="Spore_GerAB"/>
</dbReference>
<evidence type="ECO:0000256" key="7">
    <source>
        <dbReference type="ARBA" id="ARBA00023136"/>
    </source>
</evidence>
<dbReference type="KEGG" id="pnp:IJ22_48200"/>
<keyword evidence="9" id="KW-1185">Reference proteome</keyword>
<dbReference type="OrthoDB" id="1891864at2"/>
<proteinExistence type="inferred from homology"/>
<evidence type="ECO:0000256" key="1">
    <source>
        <dbReference type="ARBA" id="ARBA00004141"/>
    </source>
</evidence>
<dbReference type="PATRIC" id="fig|162209.4.peg.5082"/>
<dbReference type="PANTHER" id="PTHR34975:SF2">
    <property type="entry name" value="SPORE GERMINATION PROTEIN A2"/>
    <property type="match status" value="1"/>
</dbReference>
<accession>A0A0U2WIF7</accession>
<name>A0A0U2WIF7_9BACL</name>
<keyword evidence="3" id="KW-0813">Transport</keyword>
<reference evidence="9" key="1">
    <citation type="submission" date="2015-12" db="EMBL/GenBank/DDBJ databases">
        <title>Complete genome sequences of two moderately thermophilic Paenibacillus species.</title>
        <authorList>
            <person name="Butler R.III."/>
            <person name="Wang J."/>
            <person name="Stark B.C."/>
            <person name="Pombert J.-F."/>
        </authorList>
    </citation>
    <scope>NUCLEOTIDE SEQUENCE [LARGE SCALE GENOMIC DNA]</scope>
    <source>
        <strain evidence="9">32O-Y</strain>
    </source>
</reference>
<evidence type="ECO:0000256" key="3">
    <source>
        <dbReference type="ARBA" id="ARBA00022448"/>
    </source>
</evidence>
<comment type="subcellular location">
    <subcellularLocation>
        <location evidence="1">Membrane</location>
        <topology evidence="1">Multi-pass membrane protein</topology>
    </subcellularLocation>
</comment>
<dbReference type="NCBIfam" id="TIGR00912">
    <property type="entry name" value="2A0309"/>
    <property type="match status" value="1"/>
</dbReference>
<dbReference type="GO" id="GO:0009847">
    <property type="term" value="P:spore germination"/>
    <property type="evidence" value="ECO:0007669"/>
    <property type="project" value="InterPro"/>
</dbReference>
<dbReference type="PANTHER" id="PTHR34975">
    <property type="entry name" value="SPORE GERMINATION PROTEIN A2"/>
    <property type="match status" value="1"/>
</dbReference>
<dbReference type="STRING" id="162209.IJ22_48200"/>
<dbReference type="EMBL" id="CP013652">
    <property type="protein sequence ID" value="ALS25082.1"/>
    <property type="molecule type" value="Genomic_DNA"/>
</dbReference>
<reference evidence="8 9" key="2">
    <citation type="journal article" date="2016" name="Genome Announc.">
        <title>Complete Genome Sequences of Two Interactive Moderate Thermophiles, Paenibacillus napthalenovorans 32O-Y and Paenibacillus sp. 32O-W.</title>
        <authorList>
            <person name="Butler R.R.III."/>
            <person name="Wang J."/>
            <person name="Stark B.C."/>
            <person name="Pombert J.F."/>
        </authorList>
    </citation>
    <scope>NUCLEOTIDE SEQUENCE [LARGE SCALE GENOMIC DNA]</scope>
    <source>
        <strain evidence="8 9">32O-Y</strain>
    </source>
</reference>
<dbReference type="GO" id="GO:0016020">
    <property type="term" value="C:membrane"/>
    <property type="evidence" value="ECO:0007669"/>
    <property type="project" value="UniProtKB-SubCell"/>
</dbReference>
<keyword evidence="4" id="KW-0309">Germination</keyword>
<gene>
    <name evidence="8" type="ORF">IJ22_48200</name>
</gene>
<dbReference type="Proteomes" id="UP000061660">
    <property type="component" value="Chromosome"/>
</dbReference>
<dbReference type="Pfam" id="PF03845">
    <property type="entry name" value="Spore_permease"/>
    <property type="match status" value="1"/>
</dbReference>
<keyword evidence="7" id="KW-0472">Membrane</keyword>
<dbReference type="AlphaFoldDB" id="A0A0U2WIF7"/>
<evidence type="ECO:0000313" key="9">
    <source>
        <dbReference type="Proteomes" id="UP000061660"/>
    </source>
</evidence>
<keyword evidence="6" id="KW-1133">Transmembrane helix</keyword>
<evidence type="ECO:0000256" key="5">
    <source>
        <dbReference type="ARBA" id="ARBA00022692"/>
    </source>
</evidence>
<organism evidence="8 9">
    <name type="scientific">Paenibacillus naphthalenovorans</name>
    <dbReference type="NCBI Taxonomy" id="162209"/>
    <lineage>
        <taxon>Bacteria</taxon>
        <taxon>Bacillati</taxon>
        <taxon>Bacillota</taxon>
        <taxon>Bacilli</taxon>
        <taxon>Bacillales</taxon>
        <taxon>Paenibacillaceae</taxon>
        <taxon>Paenibacillus</taxon>
    </lineage>
</organism>
<keyword evidence="5" id="KW-0812">Transmembrane</keyword>
<comment type="similarity">
    <text evidence="2">Belongs to the amino acid-polyamine-organocation (APC) superfamily. Spore germination protein (SGP) (TC 2.A.3.9) family.</text>
</comment>
<protein>
    <submittedName>
        <fullName evidence="8">Spore germination protein</fullName>
    </submittedName>
</protein>
<evidence type="ECO:0000256" key="4">
    <source>
        <dbReference type="ARBA" id="ARBA00022544"/>
    </source>
</evidence>
<evidence type="ECO:0000256" key="2">
    <source>
        <dbReference type="ARBA" id="ARBA00007998"/>
    </source>
</evidence>